<evidence type="ECO:0000256" key="3">
    <source>
        <dbReference type="ARBA" id="ARBA00022475"/>
    </source>
</evidence>
<dbReference type="AlphaFoldDB" id="A0A7W8FF39"/>
<dbReference type="InterPro" id="IPR045324">
    <property type="entry name" value="Small_multidrug_res"/>
</dbReference>
<dbReference type="SUPFAM" id="SSF103481">
    <property type="entry name" value="Multidrug resistance efflux transporter EmrE"/>
    <property type="match status" value="1"/>
</dbReference>
<keyword evidence="6 10" id="KW-0472">Membrane</keyword>
<evidence type="ECO:0000256" key="9">
    <source>
        <dbReference type="RuleBase" id="RU003942"/>
    </source>
</evidence>
<organism evidence="11 12">
    <name type="scientific">Desulfovibrio intestinalis</name>
    <dbReference type="NCBI Taxonomy" id="58621"/>
    <lineage>
        <taxon>Bacteria</taxon>
        <taxon>Pseudomonadati</taxon>
        <taxon>Thermodesulfobacteriota</taxon>
        <taxon>Desulfovibrionia</taxon>
        <taxon>Desulfovibrionales</taxon>
        <taxon>Desulfovibrionaceae</taxon>
        <taxon>Desulfovibrio</taxon>
    </lineage>
</organism>
<evidence type="ECO:0000256" key="10">
    <source>
        <dbReference type="SAM" id="Phobius"/>
    </source>
</evidence>
<dbReference type="Pfam" id="PF00893">
    <property type="entry name" value="Multi_Drug_Res"/>
    <property type="match status" value="1"/>
</dbReference>
<dbReference type="EMBL" id="JACHGO010000004">
    <property type="protein sequence ID" value="MBB5143508.1"/>
    <property type="molecule type" value="Genomic_DNA"/>
</dbReference>
<evidence type="ECO:0000256" key="2">
    <source>
        <dbReference type="ARBA" id="ARBA00022448"/>
    </source>
</evidence>
<comment type="similarity">
    <text evidence="7">Belongs to the drug/metabolite transporter (DMT) superfamily. Small multidrug resistance (SMR) (TC 2.A.7.1) family. Gdx/SugE subfamily.</text>
</comment>
<keyword evidence="5 10" id="KW-1133">Transmembrane helix</keyword>
<evidence type="ECO:0000256" key="6">
    <source>
        <dbReference type="ARBA" id="ARBA00023136"/>
    </source>
</evidence>
<keyword evidence="4 9" id="KW-0812">Transmembrane</keyword>
<evidence type="ECO:0000256" key="5">
    <source>
        <dbReference type="ARBA" id="ARBA00022989"/>
    </source>
</evidence>
<comment type="subcellular location">
    <subcellularLocation>
        <location evidence="1 9">Cell membrane</location>
        <topology evidence="1 9">Multi-pass membrane protein</topology>
    </subcellularLocation>
</comment>
<dbReference type="RefSeq" id="WP_183719090.1">
    <property type="nucleotide sequence ID" value="NZ_JACHGO010000004.1"/>
</dbReference>
<evidence type="ECO:0000313" key="11">
    <source>
        <dbReference type="EMBL" id="MBB5143508.1"/>
    </source>
</evidence>
<evidence type="ECO:0000313" key="12">
    <source>
        <dbReference type="Proteomes" id="UP000539075"/>
    </source>
</evidence>
<dbReference type="Proteomes" id="UP000539075">
    <property type="component" value="Unassembled WGS sequence"/>
</dbReference>
<dbReference type="PANTHER" id="PTHR30561:SF0">
    <property type="entry name" value="GUANIDINIUM EXPORTER"/>
    <property type="match status" value="1"/>
</dbReference>
<feature type="transmembrane region" description="Helical" evidence="10">
    <location>
        <begin position="6"/>
        <end position="25"/>
    </location>
</feature>
<name>A0A7W8FF39_9BACT</name>
<comment type="caution">
    <text evidence="11">The sequence shown here is derived from an EMBL/GenBank/DDBJ whole genome shotgun (WGS) entry which is preliminary data.</text>
</comment>
<evidence type="ECO:0000256" key="1">
    <source>
        <dbReference type="ARBA" id="ARBA00004651"/>
    </source>
</evidence>
<sequence>MGWIYLILAGLLEIAVVAGVRDIAFKRYIRGIFVYAAGLSSSLFFLYLALRQIDVSIAYTSYTGIGVVGTVACGILFWGEKRSIKKALYVSLIIAAIIVLKVSD</sequence>
<accession>A0A7W8FF39</accession>
<dbReference type="PANTHER" id="PTHR30561">
    <property type="entry name" value="SMR FAMILY PROTON-DEPENDENT DRUG EFFLUX TRANSPORTER SUGE"/>
    <property type="match status" value="1"/>
</dbReference>
<proteinExistence type="inferred from homology"/>
<evidence type="ECO:0000256" key="7">
    <source>
        <dbReference type="ARBA" id="ARBA00038151"/>
    </source>
</evidence>
<evidence type="ECO:0000256" key="4">
    <source>
        <dbReference type="ARBA" id="ARBA00022692"/>
    </source>
</evidence>
<feature type="transmembrane region" description="Helical" evidence="10">
    <location>
        <begin position="32"/>
        <end position="50"/>
    </location>
</feature>
<keyword evidence="12" id="KW-1185">Reference proteome</keyword>
<gene>
    <name evidence="11" type="ORF">HNQ38_001605</name>
</gene>
<dbReference type="GO" id="GO:0005886">
    <property type="term" value="C:plasma membrane"/>
    <property type="evidence" value="ECO:0007669"/>
    <property type="project" value="UniProtKB-SubCell"/>
</dbReference>
<feature type="transmembrane region" description="Helical" evidence="10">
    <location>
        <begin position="56"/>
        <end position="78"/>
    </location>
</feature>
<keyword evidence="3" id="KW-1003">Cell membrane</keyword>
<evidence type="ECO:0000256" key="8">
    <source>
        <dbReference type="ARBA" id="ARBA00039168"/>
    </source>
</evidence>
<dbReference type="InterPro" id="IPR000390">
    <property type="entry name" value="Small_drug/metabolite_transptr"/>
</dbReference>
<protein>
    <recommendedName>
        <fullName evidence="8">Guanidinium exporter</fullName>
    </recommendedName>
</protein>
<reference evidence="11 12" key="1">
    <citation type="submission" date="2020-08" db="EMBL/GenBank/DDBJ databases">
        <title>Genomic Encyclopedia of Type Strains, Phase IV (KMG-IV): sequencing the most valuable type-strain genomes for metagenomic binning, comparative biology and taxonomic classification.</title>
        <authorList>
            <person name="Goeker M."/>
        </authorList>
    </citation>
    <scope>NUCLEOTIDE SEQUENCE [LARGE SCALE GENOMIC DNA]</scope>
    <source>
        <strain evidence="11 12">DSM 11275</strain>
    </source>
</reference>
<dbReference type="Gene3D" id="1.10.3730.20">
    <property type="match status" value="1"/>
</dbReference>
<dbReference type="InterPro" id="IPR037185">
    <property type="entry name" value="EmrE-like"/>
</dbReference>
<keyword evidence="2" id="KW-0813">Transport</keyword>
<dbReference type="GO" id="GO:0022857">
    <property type="term" value="F:transmembrane transporter activity"/>
    <property type="evidence" value="ECO:0007669"/>
    <property type="project" value="InterPro"/>
</dbReference>